<dbReference type="OrthoDB" id="6475849at2759"/>
<protein>
    <submittedName>
        <fullName evidence="1">Uncharacterized protein</fullName>
    </submittedName>
</protein>
<feature type="non-terminal residue" evidence="1">
    <location>
        <position position="34"/>
    </location>
</feature>
<sequence>ATFEFNKVRTGQTQPSTRQSVCAGAALSGFGMAI</sequence>
<comment type="caution">
    <text evidence="1">The sequence shown here is derived from an EMBL/GenBank/DDBJ whole genome shotgun (WGS) entry which is preliminary data.</text>
</comment>
<name>A0A8J2JLX6_9HEXA</name>
<keyword evidence="2" id="KW-1185">Reference proteome</keyword>
<organism evidence="1 2">
    <name type="scientific">Allacma fusca</name>
    <dbReference type="NCBI Taxonomy" id="39272"/>
    <lineage>
        <taxon>Eukaryota</taxon>
        <taxon>Metazoa</taxon>
        <taxon>Ecdysozoa</taxon>
        <taxon>Arthropoda</taxon>
        <taxon>Hexapoda</taxon>
        <taxon>Collembola</taxon>
        <taxon>Symphypleona</taxon>
        <taxon>Sminthuridae</taxon>
        <taxon>Allacma</taxon>
    </lineage>
</organism>
<gene>
    <name evidence="1" type="ORF">AFUS01_LOCUS10593</name>
</gene>
<proteinExistence type="predicted"/>
<dbReference type="EMBL" id="CAJVCH010078950">
    <property type="protein sequence ID" value="CAG7721372.1"/>
    <property type="molecule type" value="Genomic_DNA"/>
</dbReference>
<dbReference type="Proteomes" id="UP000708208">
    <property type="component" value="Unassembled WGS sequence"/>
</dbReference>
<reference evidence="1" key="1">
    <citation type="submission" date="2021-06" db="EMBL/GenBank/DDBJ databases">
        <authorList>
            <person name="Hodson N. C."/>
            <person name="Mongue J. A."/>
            <person name="Jaron S. K."/>
        </authorList>
    </citation>
    <scope>NUCLEOTIDE SEQUENCE</scope>
</reference>
<feature type="non-terminal residue" evidence="1">
    <location>
        <position position="1"/>
    </location>
</feature>
<evidence type="ECO:0000313" key="1">
    <source>
        <dbReference type="EMBL" id="CAG7721372.1"/>
    </source>
</evidence>
<evidence type="ECO:0000313" key="2">
    <source>
        <dbReference type="Proteomes" id="UP000708208"/>
    </source>
</evidence>
<dbReference type="AlphaFoldDB" id="A0A8J2JLX6"/>
<accession>A0A8J2JLX6</accession>